<sequence>MSLKKPLFAEKITFFTLLATLLLGSTSFAATYYVDPNGNDTSGNGSSTSPWKTLSTACSKVTSAGNTIYLNAGNYTDNNRCNLAPGVNIQGAGKSLVTITSAYSGGYGTGYIFRETGQTSPVPHGNNDISGFTLNGSNKTLSCGIWLRGTDYNTIHDIKFQKMKSHAIKLAGWTYWTDYNTTANTPPAAWGYNDAVYNVDIDDCTSQTTQTTDDRYGAIDLQALSNFKMYNVTINENYSARGTGVKAVPGWLQGFKGYNLNIKTNVYYSDSFVFETYNFTGDSEIYNSTFFQSISLNGGAKSLDSGSSWNLKIHDNTIDLSQMQVQSVGQELSHHWLDFYNNYITGNKGIAAGLWSTNYTTGSGVSHWRFRNNVIYNCADGLQLVRGTNSYVEIYNNIFDTMTANPWGGSGIDGSGFSGSLSGAKIQNNLVMNTPAAPISIGSSLTNTLVDHNWFYNTGNSNNIANSSSSTTQSNNTKGVAPQITGSGTRPDPYYRSVSGTGNLVDAGINVGLPYSGNAPDIGVFEGKRLSAPVLSLN</sequence>
<organism evidence="3 4">
    <name type="scientific">Geomonas limicola</name>
    <dbReference type="NCBI Taxonomy" id="2740186"/>
    <lineage>
        <taxon>Bacteria</taxon>
        <taxon>Pseudomonadati</taxon>
        <taxon>Thermodesulfobacteriota</taxon>
        <taxon>Desulfuromonadia</taxon>
        <taxon>Geobacterales</taxon>
        <taxon>Geobacteraceae</taxon>
        <taxon>Geomonas</taxon>
    </lineage>
</organism>
<feature type="region of interest" description="Disordered" evidence="1">
    <location>
        <begin position="466"/>
        <end position="493"/>
    </location>
</feature>
<feature type="compositionally biased region" description="Low complexity" evidence="1">
    <location>
        <begin position="466"/>
        <end position="477"/>
    </location>
</feature>
<dbReference type="EMBL" id="BLXZ01000006">
    <property type="protein sequence ID" value="GFO69658.1"/>
    <property type="molecule type" value="Genomic_DNA"/>
</dbReference>
<dbReference type="SMART" id="SM00710">
    <property type="entry name" value="PbH1"/>
    <property type="match status" value="6"/>
</dbReference>
<comment type="caution">
    <text evidence="3">The sequence shown here is derived from an EMBL/GenBank/DDBJ whole genome shotgun (WGS) entry which is preliminary data.</text>
</comment>
<dbReference type="InterPro" id="IPR011050">
    <property type="entry name" value="Pectin_lyase_fold/virulence"/>
</dbReference>
<gene>
    <name evidence="3" type="ORF">GMLC_32370</name>
</gene>
<dbReference type="SUPFAM" id="SSF51126">
    <property type="entry name" value="Pectin lyase-like"/>
    <property type="match status" value="2"/>
</dbReference>
<accession>A0A6V8NAN2</accession>
<dbReference type="AlphaFoldDB" id="A0A6V8NAN2"/>
<dbReference type="InterPro" id="IPR012334">
    <property type="entry name" value="Pectin_lyas_fold"/>
</dbReference>
<feature type="chain" id="PRO_5028369253" description="Right handed beta helix domain-containing protein" evidence="2">
    <location>
        <begin position="30"/>
        <end position="538"/>
    </location>
</feature>
<name>A0A6V8NAN2_9BACT</name>
<evidence type="ECO:0008006" key="5">
    <source>
        <dbReference type="Google" id="ProtNLM"/>
    </source>
</evidence>
<proteinExistence type="predicted"/>
<evidence type="ECO:0000256" key="1">
    <source>
        <dbReference type="SAM" id="MobiDB-lite"/>
    </source>
</evidence>
<keyword evidence="4" id="KW-1185">Reference proteome</keyword>
<evidence type="ECO:0000256" key="2">
    <source>
        <dbReference type="SAM" id="SignalP"/>
    </source>
</evidence>
<evidence type="ECO:0000313" key="4">
    <source>
        <dbReference type="Proteomes" id="UP000587586"/>
    </source>
</evidence>
<dbReference type="Gene3D" id="2.160.20.10">
    <property type="entry name" value="Single-stranded right-handed beta-helix, Pectin lyase-like"/>
    <property type="match status" value="2"/>
</dbReference>
<feature type="signal peptide" evidence="2">
    <location>
        <begin position="1"/>
        <end position="29"/>
    </location>
</feature>
<keyword evidence="2" id="KW-0732">Signal</keyword>
<evidence type="ECO:0000313" key="3">
    <source>
        <dbReference type="EMBL" id="GFO69658.1"/>
    </source>
</evidence>
<protein>
    <recommendedName>
        <fullName evidence="5">Right handed beta helix domain-containing protein</fullName>
    </recommendedName>
</protein>
<dbReference type="Proteomes" id="UP000587586">
    <property type="component" value="Unassembled WGS sequence"/>
</dbReference>
<reference evidence="4" key="1">
    <citation type="submission" date="2020-06" db="EMBL/GenBank/DDBJ databases">
        <title>Draft genomic sequecing of Geomonas sp. Red745.</title>
        <authorList>
            <person name="Itoh H."/>
            <person name="Xu Z.X."/>
            <person name="Ushijima N."/>
            <person name="Masuda Y."/>
            <person name="Shiratori Y."/>
            <person name="Senoo K."/>
        </authorList>
    </citation>
    <scope>NUCLEOTIDE SEQUENCE [LARGE SCALE GENOMIC DNA]</scope>
    <source>
        <strain evidence="4">Red745</strain>
    </source>
</reference>
<dbReference type="InterPro" id="IPR006626">
    <property type="entry name" value="PbH1"/>
</dbReference>